<dbReference type="EMBL" id="CYZU01000073">
    <property type="protein sequence ID" value="CUP26547.1"/>
    <property type="molecule type" value="Genomic_DNA"/>
</dbReference>
<sequence length="497" mass="55307">MDKEQTLLEMKGIIKVFPGVKALDNVDLEVKKGEVLALLGENGAGKSTLLKILSGAYQKDEGEIFIEGQRCTIDNPSDAYNLGIRIIYQELNYIPDLSVAENIFQGNLFYNKFHFVDWKKTNAEAGKLLEKVGLHIDVTRPIGELSVMEKQLIEVAKALSTEMKILIMDEPTSSLNEKEVTSLVKLVREIAAKGIGVIFISHRLEELYLVADRITIMRDGQYIGTEDMKSVSREQLIRMMVGREMKDMFVKEAAKPGEIVFEAKGITTKAVTDITLHVKSGEILGIYGLMGAGREEMAETFFGLHHITSGSLFMEGNQIKVDHPREAIARGIAYVPAERKSDSLILIQTVRENTTMASLDKITKKGIISRSEESRITKKWIEKFGIKTPTGETVIENLSGGNQQKVVMGRWMEMKPRLLILNDPTRGVDVGAKSEIYKIIDELCRAGTAIIMISSDMSELLSMSDRVAAMSEGRICGELSRQEVTQEKLMELVVGGK</sequence>
<dbReference type="SUPFAM" id="SSF52540">
    <property type="entry name" value="P-loop containing nucleoside triphosphate hydrolases"/>
    <property type="match status" value="2"/>
</dbReference>
<evidence type="ECO:0000256" key="3">
    <source>
        <dbReference type="ARBA" id="ARBA00022475"/>
    </source>
</evidence>
<dbReference type="Proteomes" id="UP000095544">
    <property type="component" value="Unassembled WGS sequence"/>
</dbReference>
<dbReference type="PROSITE" id="PS00211">
    <property type="entry name" value="ABC_TRANSPORTER_1"/>
    <property type="match status" value="1"/>
</dbReference>
<comment type="subcellular location">
    <subcellularLocation>
        <location evidence="1">Cell membrane</location>
        <topology evidence="1">Peripheral membrane protein</topology>
    </subcellularLocation>
</comment>
<dbReference type="InterPro" id="IPR017871">
    <property type="entry name" value="ABC_transporter-like_CS"/>
</dbReference>
<dbReference type="PROSITE" id="PS50893">
    <property type="entry name" value="ABC_TRANSPORTER_2"/>
    <property type="match status" value="2"/>
</dbReference>
<keyword evidence="9" id="KW-0472">Membrane</keyword>
<evidence type="ECO:0000256" key="7">
    <source>
        <dbReference type="ARBA" id="ARBA00022840"/>
    </source>
</evidence>
<evidence type="ECO:0000256" key="8">
    <source>
        <dbReference type="ARBA" id="ARBA00022967"/>
    </source>
</evidence>
<dbReference type="CDD" id="cd03215">
    <property type="entry name" value="ABC_Carb_Monos_II"/>
    <property type="match status" value="1"/>
</dbReference>
<dbReference type="AlphaFoldDB" id="A0A174LV57"/>
<dbReference type="CDD" id="cd03216">
    <property type="entry name" value="ABC_Carb_Monos_I"/>
    <property type="match status" value="1"/>
</dbReference>
<protein>
    <submittedName>
        <fullName evidence="11">Ribose import ATP-binding protein RbsA</fullName>
        <ecNumber evidence="11">3.6.3.17</ecNumber>
    </submittedName>
</protein>
<organism evidence="11 12">
    <name type="scientific">Faecalicatena contorta</name>
    <dbReference type="NCBI Taxonomy" id="39482"/>
    <lineage>
        <taxon>Bacteria</taxon>
        <taxon>Bacillati</taxon>
        <taxon>Bacillota</taxon>
        <taxon>Clostridia</taxon>
        <taxon>Lachnospirales</taxon>
        <taxon>Lachnospiraceae</taxon>
        <taxon>Faecalicatena</taxon>
    </lineage>
</organism>
<dbReference type="InterPro" id="IPR027417">
    <property type="entry name" value="P-loop_NTPase"/>
</dbReference>
<keyword evidence="11" id="KW-0378">Hydrolase</keyword>
<evidence type="ECO:0000256" key="1">
    <source>
        <dbReference type="ARBA" id="ARBA00004202"/>
    </source>
</evidence>
<evidence type="ECO:0000313" key="12">
    <source>
        <dbReference type="Proteomes" id="UP000095544"/>
    </source>
</evidence>
<dbReference type="PANTHER" id="PTHR43790">
    <property type="entry name" value="CARBOHYDRATE TRANSPORT ATP-BINDING PROTEIN MG119-RELATED"/>
    <property type="match status" value="1"/>
</dbReference>
<gene>
    <name evidence="11" type="primary">rbsA_12</name>
    <name evidence="11" type="ORF">ERS852491_04694</name>
</gene>
<keyword evidence="7 11" id="KW-0067">ATP-binding</keyword>
<dbReference type="STRING" id="39482.ERS852491_04694"/>
<keyword evidence="8" id="KW-1278">Translocase</keyword>
<evidence type="ECO:0000259" key="10">
    <source>
        <dbReference type="PROSITE" id="PS50893"/>
    </source>
</evidence>
<dbReference type="Gene3D" id="3.40.50.300">
    <property type="entry name" value="P-loop containing nucleotide triphosphate hydrolases"/>
    <property type="match status" value="2"/>
</dbReference>
<keyword evidence="5" id="KW-0677">Repeat</keyword>
<dbReference type="InterPro" id="IPR050107">
    <property type="entry name" value="ABC_carbohydrate_import_ATPase"/>
</dbReference>
<evidence type="ECO:0000256" key="9">
    <source>
        <dbReference type="ARBA" id="ARBA00023136"/>
    </source>
</evidence>
<dbReference type="InterPro" id="IPR003593">
    <property type="entry name" value="AAA+_ATPase"/>
</dbReference>
<evidence type="ECO:0000256" key="4">
    <source>
        <dbReference type="ARBA" id="ARBA00022597"/>
    </source>
</evidence>
<keyword evidence="4" id="KW-0762">Sugar transport</keyword>
<keyword evidence="3" id="KW-1003">Cell membrane</keyword>
<feature type="domain" description="ABC transporter" evidence="10">
    <location>
        <begin position="8"/>
        <end position="244"/>
    </location>
</feature>
<dbReference type="EC" id="3.6.3.17" evidence="11"/>
<evidence type="ECO:0000313" key="11">
    <source>
        <dbReference type="EMBL" id="CUP26547.1"/>
    </source>
</evidence>
<dbReference type="InterPro" id="IPR003439">
    <property type="entry name" value="ABC_transporter-like_ATP-bd"/>
</dbReference>
<evidence type="ECO:0000256" key="6">
    <source>
        <dbReference type="ARBA" id="ARBA00022741"/>
    </source>
</evidence>
<dbReference type="GO" id="GO:0005524">
    <property type="term" value="F:ATP binding"/>
    <property type="evidence" value="ECO:0007669"/>
    <property type="project" value="UniProtKB-KW"/>
</dbReference>
<dbReference type="SMART" id="SM00382">
    <property type="entry name" value="AAA"/>
    <property type="match status" value="2"/>
</dbReference>
<evidence type="ECO:0000256" key="5">
    <source>
        <dbReference type="ARBA" id="ARBA00022737"/>
    </source>
</evidence>
<dbReference type="Pfam" id="PF00005">
    <property type="entry name" value="ABC_tran"/>
    <property type="match status" value="2"/>
</dbReference>
<keyword evidence="6" id="KW-0547">Nucleotide-binding</keyword>
<dbReference type="GO" id="GO:0016887">
    <property type="term" value="F:ATP hydrolysis activity"/>
    <property type="evidence" value="ECO:0007669"/>
    <property type="project" value="InterPro"/>
</dbReference>
<keyword evidence="2" id="KW-0813">Transport</keyword>
<dbReference type="RefSeq" id="WP_050640089.1">
    <property type="nucleotide sequence ID" value="NZ_CABKUE010000008.1"/>
</dbReference>
<dbReference type="FunFam" id="3.40.50.300:FF:000127">
    <property type="entry name" value="Ribose import ATP-binding protein RbsA"/>
    <property type="match status" value="1"/>
</dbReference>
<feature type="domain" description="ABC transporter" evidence="10">
    <location>
        <begin position="254"/>
        <end position="497"/>
    </location>
</feature>
<name>A0A174LV57_9FIRM</name>
<evidence type="ECO:0000256" key="2">
    <source>
        <dbReference type="ARBA" id="ARBA00022448"/>
    </source>
</evidence>
<dbReference type="GO" id="GO:0005886">
    <property type="term" value="C:plasma membrane"/>
    <property type="evidence" value="ECO:0007669"/>
    <property type="project" value="UniProtKB-SubCell"/>
</dbReference>
<proteinExistence type="predicted"/>
<dbReference type="PANTHER" id="PTHR43790:SF3">
    <property type="entry name" value="D-ALLOSE IMPORT ATP-BINDING PROTEIN ALSA-RELATED"/>
    <property type="match status" value="1"/>
</dbReference>
<accession>A0A174LV57</accession>
<reference evidence="11 12" key="1">
    <citation type="submission" date="2015-09" db="EMBL/GenBank/DDBJ databases">
        <authorList>
            <consortium name="Pathogen Informatics"/>
        </authorList>
    </citation>
    <scope>NUCLEOTIDE SEQUENCE [LARGE SCALE GENOMIC DNA]</scope>
    <source>
        <strain evidence="11 12">2789STDY5834876</strain>
    </source>
</reference>